<dbReference type="Pfam" id="PF03466">
    <property type="entry name" value="LysR_substrate"/>
    <property type="match status" value="1"/>
</dbReference>
<sequence length="298" mass="32910">MAKTFEDIDWALIRSFLAVAETGSLSAAARQLGASQPTLGRQIRQLEDRLQQVLFQRQPKGLVLTENGAALIGPAQRMRAAMHDVTLTAAGLQTGLSGSVRITASETVSLYILPGILAKLRREQPSIQIDIVSTDSTENLLFREADIALRMYRPEQVELVAKKLGEFRFGLYASREYLDRAGWPGSVAELLKHPLIGYDRNEEILRGMIERGLPAKREWFALRCDSNPVNWELVRAGCGVGFGLSCNADGDDSIVHLDIPLDLPTLPVWLVTHQSLRHTPRISAVWAALEEGLAPHLS</sequence>
<dbReference type="SUPFAM" id="SSF53850">
    <property type="entry name" value="Periplasmic binding protein-like II"/>
    <property type="match status" value="1"/>
</dbReference>
<evidence type="ECO:0000259" key="5">
    <source>
        <dbReference type="PROSITE" id="PS50931"/>
    </source>
</evidence>
<evidence type="ECO:0000256" key="2">
    <source>
        <dbReference type="ARBA" id="ARBA00023015"/>
    </source>
</evidence>
<dbReference type="Proteomes" id="UP000428330">
    <property type="component" value="Chromosome"/>
</dbReference>
<keyword evidence="7" id="KW-1185">Reference proteome</keyword>
<comment type="similarity">
    <text evidence="1">Belongs to the LysR transcriptional regulatory family.</text>
</comment>
<dbReference type="InterPro" id="IPR000847">
    <property type="entry name" value="LysR_HTH_N"/>
</dbReference>
<evidence type="ECO:0000256" key="3">
    <source>
        <dbReference type="ARBA" id="ARBA00023125"/>
    </source>
</evidence>
<dbReference type="KEGG" id="rom:EI983_17830"/>
<organism evidence="6 7">
    <name type="scientific">Roseovarius faecimaris</name>
    <dbReference type="NCBI Taxonomy" id="2494550"/>
    <lineage>
        <taxon>Bacteria</taxon>
        <taxon>Pseudomonadati</taxon>
        <taxon>Pseudomonadota</taxon>
        <taxon>Alphaproteobacteria</taxon>
        <taxon>Rhodobacterales</taxon>
        <taxon>Roseobacteraceae</taxon>
        <taxon>Roseovarius</taxon>
    </lineage>
</organism>
<dbReference type="SUPFAM" id="SSF46785">
    <property type="entry name" value="Winged helix' DNA-binding domain"/>
    <property type="match status" value="1"/>
</dbReference>
<evidence type="ECO:0000256" key="4">
    <source>
        <dbReference type="ARBA" id="ARBA00023163"/>
    </source>
</evidence>
<dbReference type="GO" id="GO:0006351">
    <property type="term" value="P:DNA-templated transcription"/>
    <property type="evidence" value="ECO:0007669"/>
    <property type="project" value="TreeGrafter"/>
</dbReference>
<dbReference type="InterPro" id="IPR005119">
    <property type="entry name" value="LysR_subst-bd"/>
</dbReference>
<dbReference type="Gene3D" id="3.40.190.290">
    <property type="match status" value="1"/>
</dbReference>
<feature type="domain" description="HTH lysR-type" evidence="5">
    <location>
        <begin position="8"/>
        <end position="65"/>
    </location>
</feature>
<dbReference type="CDD" id="cd05466">
    <property type="entry name" value="PBP2_LTTR_substrate"/>
    <property type="match status" value="1"/>
</dbReference>
<evidence type="ECO:0000256" key="1">
    <source>
        <dbReference type="ARBA" id="ARBA00009437"/>
    </source>
</evidence>
<dbReference type="AlphaFoldDB" id="A0A6I6IX75"/>
<dbReference type="Pfam" id="PF00126">
    <property type="entry name" value="HTH_1"/>
    <property type="match status" value="1"/>
</dbReference>
<dbReference type="FunFam" id="1.10.10.10:FF:000001">
    <property type="entry name" value="LysR family transcriptional regulator"/>
    <property type="match status" value="1"/>
</dbReference>
<dbReference type="OrthoDB" id="9798121at2"/>
<keyword evidence="3" id="KW-0238">DNA-binding</keyword>
<dbReference type="InterPro" id="IPR036390">
    <property type="entry name" value="WH_DNA-bd_sf"/>
</dbReference>
<dbReference type="InterPro" id="IPR058163">
    <property type="entry name" value="LysR-type_TF_proteobact-type"/>
</dbReference>
<reference evidence="7" key="1">
    <citation type="submission" date="2018-12" db="EMBL/GenBank/DDBJ databases">
        <title>Complete genome sequence of Roseovarius sp. MME-070.</title>
        <authorList>
            <person name="Nam Y.-D."/>
            <person name="Kang J."/>
            <person name="Chung W.-H."/>
            <person name="Park Y.S."/>
        </authorList>
    </citation>
    <scope>NUCLEOTIDE SEQUENCE [LARGE SCALE GENOMIC DNA]</scope>
    <source>
        <strain evidence="7">MME-070</strain>
    </source>
</reference>
<accession>A0A6I6IX75</accession>
<dbReference type="Gene3D" id="1.10.10.10">
    <property type="entry name" value="Winged helix-like DNA-binding domain superfamily/Winged helix DNA-binding domain"/>
    <property type="match status" value="1"/>
</dbReference>
<dbReference type="InterPro" id="IPR036388">
    <property type="entry name" value="WH-like_DNA-bd_sf"/>
</dbReference>
<dbReference type="GO" id="GO:0003700">
    <property type="term" value="F:DNA-binding transcription factor activity"/>
    <property type="evidence" value="ECO:0007669"/>
    <property type="project" value="InterPro"/>
</dbReference>
<proteinExistence type="inferred from homology"/>
<dbReference type="PRINTS" id="PR00039">
    <property type="entry name" value="HTHLYSR"/>
</dbReference>
<dbReference type="PROSITE" id="PS50931">
    <property type="entry name" value="HTH_LYSR"/>
    <property type="match status" value="1"/>
</dbReference>
<keyword evidence="4" id="KW-0804">Transcription</keyword>
<dbReference type="PANTHER" id="PTHR30537">
    <property type="entry name" value="HTH-TYPE TRANSCRIPTIONAL REGULATOR"/>
    <property type="match status" value="1"/>
</dbReference>
<evidence type="ECO:0000313" key="6">
    <source>
        <dbReference type="EMBL" id="QGY00028.1"/>
    </source>
</evidence>
<gene>
    <name evidence="6" type="ORF">EI983_17830</name>
</gene>
<dbReference type="RefSeq" id="WP_157708709.1">
    <property type="nucleotide sequence ID" value="NZ_CP034348.1"/>
</dbReference>
<name>A0A6I6IX75_9RHOB</name>
<keyword evidence="2" id="KW-0805">Transcription regulation</keyword>
<protein>
    <submittedName>
        <fullName evidence="6">LysR family transcriptional regulator</fullName>
    </submittedName>
</protein>
<dbReference type="GO" id="GO:0043565">
    <property type="term" value="F:sequence-specific DNA binding"/>
    <property type="evidence" value="ECO:0007669"/>
    <property type="project" value="TreeGrafter"/>
</dbReference>
<dbReference type="PANTHER" id="PTHR30537:SF3">
    <property type="entry name" value="TRANSCRIPTIONAL REGULATORY PROTEIN"/>
    <property type="match status" value="1"/>
</dbReference>
<evidence type="ECO:0000313" key="7">
    <source>
        <dbReference type="Proteomes" id="UP000428330"/>
    </source>
</evidence>
<dbReference type="EMBL" id="CP034348">
    <property type="protein sequence ID" value="QGY00028.1"/>
    <property type="molecule type" value="Genomic_DNA"/>
</dbReference>